<organism evidence="1 2">
    <name type="scientific">Vibrio navarrensis</name>
    <dbReference type="NCBI Taxonomy" id="29495"/>
    <lineage>
        <taxon>Bacteria</taxon>
        <taxon>Pseudomonadati</taxon>
        <taxon>Pseudomonadota</taxon>
        <taxon>Gammaproteobacteria</taxon>
        <taxon>Vibrionales</taxon>
        <taxon>Vibrionaceae</taxon>
        <taxon>Vibrio</taxon>
    </lineage>
</organism>
<dbReference type="EMBL" id="CP065217">
    <property type="protein sequence ID" value="QPL54574.1"/>
    <property type="molecule type" value="Genomic_DNA"/>
</dbReference>
<name>A0AAJ4IDG9_9VIBR</name>
<accession>A0AAJ4IDG9</accession>
<evidence type="ECO:0000313" key="2">
    <source>
        <dbReference type="Proteomes" id="UP000594435"/>
    </source>
</evidence>
<dbReference type="Proteomes" id="UP000594435">
    <property type="component" value="Chromosome 1"/>
</dbReference>
<evidence type="ECO:0000313" key="1">
    <source>
        <dbReference type="EMBL" id="QPL54574.1"/>
    </source>
</evidence>
<protein>
    <submittedName>
        <fullName evidence="1">Uncharacterized protein</fullName>
    </submittedName>
</protein>
<sequence>MPERDAKGRFVKGNRGNPNPVCRFAHGNLAAAKHLGYADNYILRKWSLYFKLTEEFYQRYPEGSAEDHDNYVRDNWISVIPSSWQVYRNKPDEK</sequence>
<dbReference type="AlphaFoldDB" id="A0AAJ4IDG9"/>
<dbReference type="RefSeq" id="WP_045568910.1">
    <property type="nucleotide sequence ID" value="NZ_CAWPVW010000005.1"/>
</dbReference>
<gene>
    <name evidence="1" type="ORF">I3X05_05415</name>
</gene>
<reference evidence="1 2" key="1">
    <citation type="submission" date="2020-11" db="EMBL/GenBank/DDBJ databases">
        <title>Complete and Circularized Genome Assembly of a human isolate of Vibrio navarrensis biotype pommerensis with MiSeq and MinION Sequence Data.</title>
        <authorList>
            <person name="Schwartz K."/>
            <person name="Borowiak M."/>
            <person name="Deneke C."/>
            <person name="Balau V."/>
            <person name="Metelmann C."/>
            <person name="Strauch E."/>
        </authorList>
    </citation>
    <scope>NUCLEOTIDE SEQUENCE [LARGE SCALE GENOMIC DNA]</scope>
    <source>
        <strain evidence="1 2">20-VB00237</strain>
    </source>
</reference>
<proteinExistence type="predicted"/>